<organism evidence="2 3">
    <name type="scientific">Apiospora hydei</name>
    <dbReference type="NCBI Taxonomy" id="1337664"/>
    <lineage>
        <taxon>Eukaryota</taxon>
        <taxon>Fungi</taxon>
        <taxon>Dikarya</taxon>
        <taxon>Ascomycota</taxon>
        <taxon>Pezizomycotina</taxon>
        <taxon>Sordariomycetes</taxon>
        <taxon>Xylariomycetidae</taxon>
        <taxon>Amphisphaeriales</taxon>
        <taxon>Apiosporaceae</taxon>
        <taxon>Apiospora</taxon>
    </lineage>
</organism>
<dbReference type="EMBL" id="JAQQWN010000004">
    <property type="protein sequence ID" value="KAK8088679.1"/>
    <property type="molecule type" value="Genomic_DNA"/>
</dbReference>
<comment type="caution">
    <text evidence="2">The sequence shown here is derived from an EMBL/GenBank/DDBJ whole genome shotgun (WGS) entry which is preliminary data.</text>
</comment>
<feature type="compositionally biased region" description="Low complexity" evidence="1">
    <location>
        <begin position="263"/>
        <end position="272"/>
    </location>
</feature>
<dbReference type="RefSeq" id="XP_066671573.1">
    <property type="nucleotide sequence ID" value="XM_066807955.1"/>
</dbReference>
<feature type="compositionally biased region" description="Pro residues" evidence="1">
    <location>
        <begin position="121"/>
        <end position="130"/>
    </location>
</feature>
<protein>
    <submittedName>
        <fullName evidence="2">Uncharacterized protein</fullName>
    </submittedName>
</protein>
<feature type="region of interest" description="Disordered" evidence="1">
    <location>
        <begin position="219"/>
        <end position="279"/>
    </location>
</feature>
<gene>
    <name evidence="2" type="ORF">PG997_003640</name>
</gene>
<reference evidence="2 3" key="1">
    <citation type="submission" date="2023-01" db="EMBL/GenBank/DDBJ databases">
        <title>Analysis of 21 Apiospora genomes using comparative genomics revels a genus with tremendous synthesis potential of carbohydrate active enzymes and secondary metabolites.</title>
        <authorList>
            <person name="Sorensen T."/>
        </authorList>
    </citation>
    <scope>NUCLEOTIDE SEQUENCE [LARGE SCALE GENOMIC DNA]</scope>
    <source>
        <strain evidence="2 3">CBS 114990</strain>
    </source>
</reference>
<feature type="region of interest" description="Disordered" evidence="1">
    <location>
        <begin position="336"/>
        <end position="355"/>
    </location>
</feature>
<evidence type="ECO:0000313" key="3">
    <source>
        <dbReference type="Proteomes" id="UP001433268"/>
    </source>
</evidence>
<keyword evidence="3" id="KW-1185">Reference proteome</keyword>
<dbReference type="Proteomes" id="UP001433268">
    <property type="component" value="Unassembled WGS sequence"/>
</dbReference>
<feature type="compositionally biased region" description="Low complexity" evidence="1">
    <location>
        <begin position="243"/>
        <end position="252"/>
    </location>
</feature>
<feature type="region of interest" description="Disordered" evidence="1">
    <location>
        <begin position="296"/>
        <end position="327"/>
    </location>
</feature>
<feature type="compositionally biased region" description="Low complexity" evidence="1">
    <location>
        <begin position="22"/>
        <end position="34"/>
    </location>
</feature>
<proteinExistence type="predicted"/>
<feature type="compositionally biased region" description="Polar residues" evidence="1">
    <location>
        <begin position="219"/>
        <end position="235"/>
    </location>
</feature>
<feature type="region of interest" description="Disordered" evidence="1">
    <location>
        <begin position="1"/>
        <end position="40"/>
    </location>
</feature>
<feature type="region of interest" description="Disordered" evidence="1">
    <location>
        <begin position="54"/>
        <end position="152"/>
    </location>
</feature>
<accession>A0ABR1WZY0</accession>
<name>A0ABR1WZY0_9PEZI</name>
<evidence type="ECO:0000313" key="2">
    <source>
        <dbReference type="EMBL" id="KAK8088679.1"/>
    </source>
</evidence>
<sequence>MARVSEEPTSIRTRPRSKRINAADGAASGGSADSDQGDCVVPLDSTIYISILDPMGEPAFKPSPTKPIPKWMQRSSPQHRVRRQVEPRPISLLDDHFQDVTSASAKAHAPPETPNTVCPTTPSPPPPRLRTPPRRSNNPYNQTSASKARVPVHEDIPHISVTVPVHGTSFVTSPPLKRPSSRVVAQTVSEEVPSTYYSHQETPKDQYADLFLPSQISRMRGNTSHKTNGPNTVVNYQAPPPSRRSQTPSSEPGMGSSDKDGSPRSTSRSRTSIGNLLHRSSSPLAEAVISGLQRIISRSRTPPPQSKEYLDLYRPTTAAGSRSPGARADVLKAAQALASRAGGGRGGWNGRSSTT</sequence>
<evidence type="ECO:0000256" key="1">
    <source>
        <dbReference type="SAM" id="MobiDB-lite"/>
    </source>
</evidence>
<dbReference type="GeneID" id="92041015"/>